<feature type="region of interest" description="Disordered" evidence="1">
    <location>
        <begin position="119"/>
        <end position="159"/>
    </location>
</feature>
<evidence type="ECO:0000313" key="5">
    <source>
        <dbReference type="Proteomes" id="UP000321947"/>
    </source>
</evidence>
<dbReference type="AlphaFoldDB" id="A0A5A7TZ00"/>
<evidence type="ECO:0000313" key="3">
    <source>
        <dbReference type="EMBL" id="TYJ97742.1"/>
    </source>
</evidence>
<sequence length="159" mass="17501">MVFHHALGFARKSCAQACVLLGYPMHHEAINTSTHLHVNTVSMDVTFLEDRPFFPVNLLQGESVSEESNCVVLLKSTCPTLVTLPDPSPQSTPAPVQDSEPLQDQGITDFIDMHINNRMSENDKFKTNSTNTLNDSKVGENDKSETAVPEDMVEKGSVN</sequence>
<evidence type="ECO:0000256" key="1">
    <source>
        <dbReference type="SAM" id="MobiDB-lite"/>
    </source>
</evidence>
<feature type="region of interest" description="Disordered" evidence="1">
    <location>
        <begin position="84"/>
        <end position="105"/>
    </location>
</feature>
<reference evidence="4 5" key="1">
    <citation type="submission" date="2019-08" db="EMBL/GenBank/DDBJ databases">
        <title>Draft genome sequences of two oriental melons (Cucumis melo L. var makuwa).</title>
        <authorList>
            <person name="Kwon S.-Y."/>
        </authorList>
    </citation>
    <scope>NUCLEOTIDE SEQUENCE [LARGE SCALE GENOMIC DNA]</scope>
    <source>
        <strain evidence="5">cv. Chang Bougi</strain>
        <strain evidence="4">cv. SW 3</strain>
        <tissue evidence="2">Leaf</tissue>
    </source>
</reference>
<evidence type="ECO:0000313" key="2">
    <source>
        <dbReference type="EMBL" id="KAA0046469.1"/>
    </source>
</evidence>
<name>A0A5A7TZ00_CUCMM</name>
<dbReference type="EMBL" id="SSTD01018615">
    <property type="protein sequence ID" value="TYJ97742.1"/>
    <property type="molecule type" value="Genomic_DNA"/>
</dbReference>
<accession>A0A5A7TZ00</accession>
<dbReference type="Proteomes" id="UP000321393">
    <property type="component" value="Unassembled WGS sequence"/>
</dbReference>
<proteinExistence type="predicted"/>
<feature type="compositionally biased region" description="Polar residues" evidence="1">
    <location>
        <begin position="93"/>
        <end position="105"/>
    </location>
</feature>
<comment type="caution">
    <text evidence="2">The sequence shown here is derived from an EMBL/GenBank/DDBJ whole genome shotgun (WGS) entry which is preliminary data.</text>
</comment>
<dbReference type="EMBL" id="SSTE01014036">
    <property type="protein sequence ID" value="KAA0046469.1"/>
    <property type="molecule type" value="Genomic_DNA"/>
</dbReference>
<gene>
    <name evidence="3" type="ORF">E5676_scaffold1251G00440</name>
    <name evidence="2" type="ORF">E6C27_scaffold543G00480</name>
</gene>
<evidence type="ECO:0000313" key="4">
    <source>
        <dbReference type="Proteomes" id="UP000321393"/>
    </source>
</evidence>
<dbReference type="Proteomes" id="UP000321947">
    <property type="component" value="Unassembled WGS sequence"/>
</dbReference>
<protein>
    <submittedName>
        <fullName evidence="2">Uncharacterized protein</fullName>
    </submittedName>
</protein>
<organism evidence="2 4">
    <name type="scientific">Cucumis melo var. makuwa</name>
    <name type="common">Oriental melon</name>
    <dbReference type="NCBI Taxonomy" id="1194695"/>
    <lineage>
        <taxon>Eukaryota</taxon>
        <taxon>Viridiplantae</taxon>
        <taxon>Streptophyta</taxon>
        <taxon>Embryophyta</taxon>
        <taxon>Tracheophyta</taxon>
        <taxon>Spermatophyta</taxon>
        <taxon>Magnoliopsida</taxon>
        <taxon>eudicotyledons</taxon>
        <taxon>Gunneridae</taxon>
        <taxon>Pentapetalae</taxon>
        <taxon>rosids</taxon>
        <taxon>fabids</taxon>
        <taxon>Cucurbitales</taxon>
        <taxon>Cucurbitaceae</taxon>
        <taxon>Benincaseae</taxon>
        <taxon>Cucumis</taxon>
    </lineage>
</organism>
<dbReference type="OrthoDB" id="1738989at2759"/>